<dbReference type="EMBL" id="SGPM01000040">
    <property type="protein sequence ID" value="THH31692.1"/>
    <property type="molecule type" value="Genomic_DNA"/>
</dbReference>
<dbReference type="Proteomes" id="UP000308730">
    <property type="component" value="Unassembled WGS sequence"/>
</dbReference>
<dbReference type="SUPFAM" id="SSF52047">
    <property type="entry name" value="RNI-like"/>
    <property type="match status" value="1"/>
</dbReference>
<evidence type="ECO:0000313" key="1">
    <source>
        <dbReference type="EMBL" id="THH31692.1"/>
    </source>
</evidence>
<proteinExistence type="predicted"/>
<gene>
    <name evidence="1" type="ORF">EUX98_g2504</name>
</gene>
<accession>A0A4S4MYV5</accession>
<protein>
    <recommendedName>
        <fullName evidence="3">F-box domain-containing protein</fullName>
    </recommendedName>
</protein>
<name>A0A4S4MYV5_9APHY</name>
<organism evidence="1 2">
    <name type="scientific">Antrodiella citrinella</name>
    <dbReference type="NCBI Taxonomy" id="2447956"/>
    <lineage>
        <taxon>Eukaryota</taxon>
        <taxon>Fungi</taxon>
        <taxon>Dikarya</taxon>
        <taxon>Basidiomycota</taxon>
        <taxon>Agaricomycotina</taxon>
        <taxon>Agaricomycetes</taxon>
        <taxon>Polyporales</taxon>
        <taxon>Steccherinaceae</taxon>
        <taxon>Antrodiella</taxon>
    </lineage>
</organism>
<reference evidence="1 2" key="1">
    <citation type="submission" date="2019-02" db="EMBL/GenBank/DDBJ databases">
        <title>Genome sequencing of the rare red list fungi Antrodiella citrinella (Flaviporus citrinellus).</title>
        <authorList>
            <person name="Buettner E."/>
            <person name="Kellner H."/>
        </authorList>
    </citation>
    <scope>NUCLEOTIDE SEQUENCE [LARGE SCALE GENOMIC DNA]</scope>
    <source>
        <strain evidence="1 2">DSM 108506</strain>
    </source>
</reference>
<sequence length="411" mass="46852">MVDPDTSFTIIQPYTNRFTHVDVSLGKENVNQFTKLFQQSVWHDLRSLKLKHPADAFDVDLFPLQVPPHLHTLDLSEVMPLTWDIPELFRNLRTLKLTASHAAAMKITLPVFLDVLDACVVLESFSLTILSDHSSMSPDNYRPAHPLRLVRLNSLSYLCLDICRYQDVEHLMLHLVIPESTHVHLSFGDSFAKVNPLHCFNSTSHSHLRFLEAMTSIRISRNKYFSILMSASHDGHTDQPCFTSQVGRREVYMDPWVLGSLLEVGTVFPHSRLTKLELYFSSQHLRNITRKNWIAVLPHLPHLTTLRLARAPPSTTDYRHSKEESEDIDPDCGILDDSEYYIPLLTALVVPQSITHRPTLVPFLRRLDFEDPVPLSDGLKLAMYQCVVSRRAMLADPAQFQLTVGGSASRE</sequence>
<evidence type="ECO:0000313" key="2">
    <source>
        <dbReference type="Proteomes" id="UP000308730"/>
    </source>
</evidence>
<comment type="caution">
    <text evidence="1">The sequence shown here is derived from an EMBL/GenBank/DDBJ whole genome shotgun (WGS) entry which is preliminary data.</text>
</comment>
<keyword evidence="2" id="KW-1185">Reference proteome</keyword>
<evidence type="ECO:0008006" key="3">
    <source>
        <dbReference type="Google" id="ProtNLM"/>
    </source>
</evidence>
<dbReference type="AlphaFoldDB" id="A0A4S4MYV5"/>